<accession>A0A420WQJ1</accession>
<dbReference type="GO" id="GO:0004719">
    <property type="term" value="F:protein-L-isoaspartate (D-aspartate) O-methyltransferase activity"/>
    <property type="evidence" value="ECO:0007669"/>
    <property type="project" value="InterPro"/>
</dbReference>
<name>A0A420WQJ1_9PROT</name>
<dbReference type="CDD" id="cd02440">
    <property type="entry name" value="AdoMet_MTases"/>
    <property type="match status" value="1"/>
</dbReference>
<evidence type="ECO:0000256" key="3">
    <source>
        <dbReference type="ARBA" id="ARBA00030757"/>
    </source>
</evidence>
<evidence type="ECO:0000256" key="1">
    <source>
        <dbReference type="ARBA" id="ARBA00005369"/>
    </source>
</evidence>
<sequence>MTNFAAARHNMVESQLRTNKVTNMAIIEAFEAIPRESFVPKAYRGIAYLDEDLPIGDGRHLMEPLVLARLLQEARIAATDAVLDIGCATGYSTAILARLSASVLGLEAVEPMVDEANRLLTELNCDNAAVIHGAMQEGYAKQAPYNVIVLNGAVETIPTMLVDQLAEGGRLVAVLREPGQIAGVGRAVIVTMTGGVASRRVLFDAATPLLPGFAKELGFVF</sequence>
<proteinExistence type="inferred from homology"/>
<dbReference type="Gene3D" id="3.40.50.150">
    <property type="entry name" value="Vaccinia Virus protein VP39"/>
    <property type="match status" value="1"/>
</dbReference>
<dbReference type="PANTHER" id="PTHR11579">
    <property type="entry name" value="PROTEIN-L-ISOASPARTATE O-METHYLTRANSFERASE"/>
    <property type="match status" value="1"/>
</dbReference>
<dbReference type="AlphaFoldDB" id="A0A420WQJ1"/>
<organism evidence="4 5">
    <name type="scientific">Oceanibaculum indicum</name>
    <dbReference type="NCBI Taxonomy" id="526216"/>
    <lineage>
        <taxon>Bacteria</taxon>
        <taxon>Pseudomonadati</taxon>
        <taxon>Pseudomonadota</taxon>
        <taxon>Alphaproteobacteria</taxon>
        <taxon>Rhodospirillales</taxon>
        <taxon>Oceanibaculaceae</taxon>
        <taxon>Oceanibaculum</taxon>
    </lineage>
</organism>
<evidence type="ECO:0000256" key="2">
    <source>
        <dbReference type="ARBA" id="ARBA00013346"/>
    </source>
</evidence>
<gene>
    <name evidence="4" type="ORF">BCL74_0911</name>
</gene>
<protein>
    <recommendedName>
        <fullName evidence="2">Protein-L-isoaspartate O-methyltransferase</fullName>
    </recommendedName>
    <alternativeName>
        <fullName evidence="3">Protein L-isoaspartyl methyltransferase</fullName>
    </alternativeName>
</protein>
<keyword evidence="4" id="KW-0489">Methyltransferase</keyword>
<evidence type="ECO:0000313" key="5">
    <source>
        <dbReference type="Proteomes" id="UP000277424"/>
    </source>
</evidence>
<dbReference type="OrthoDB" id="9798496at2"/>
<evidence type="ECO:0000313" key="4">
    <source>
        <dbReference type="EMBL" id="RKQ73136.1"/>
    </source>
</evidence>
<dbReference type="GO" id="GO:0032259">
    <property type="term" value="P:methylation"/>
    <property type="evidence" value="ECO:0007669"/>
    <property type="project" value="UniProtKB-KW"/>
</dbReference>
<dbReference type="PANTHER" id="PTHR11579:SF18">
    <property type="entry name" value="PROTEIN-L-ISOASPARTATE O-METHYLTRANSFERASE"/>
    <property type="match status" value="1"/>
</dbReference>
<dbReference type="RefSeq" id="WP_121217893.1">
    <property type="nucleotide sequence ID" value="NZ_RBIG01000001.1"/>
</dbReference>
<dbReference type="InterPro" id="IPR000682">
    <property type="entry name" value="PCMT"/>
</dbReference>
<dbReference type="InterPro" id="IPR029063">
    <property type="entry name" value="SAM-dependent_MTases_sf"/>
</dbReference>
<reference evidence="4 5" key="1">
    <citation type="submission" date="2018-10" db="EMBL/GenBank/DDBJ databases">
        <title>Comparative analysis of microorganisms from saline springs in Andes Mountain Range, Colombia.</title>
        <authorList>
            <person name="Rubin E."/>
        </authorList>
    </citation>
    <scope>NUCLEOTIDE SEQUENCE [LARGE SCALE GENOMIC DNA]</scope>
    <source>
        <strain evidence="4 5">USBA 36</strain>
    </source>
</reference>
<dbReference type="GO" id="GO:0005737">
    <property type="term" value="C:cytoplasm"/>
    <property type="evidence" value="ECO:0007669"/>
    <property type="project" value="TreeGrafter"/>
</dbReference>
<dbReference type="EMBL" id="RBIG01000001">
    <property type="protein sequence ID" value="RKQ73136.1"/>
    <property type="molecule type" value="Genomic_DNA"/>
</dbReference>
<dbReference type="Pfam" id="PF01135">
    <property type="entry name" value="PCMT"/>
    <property type="match status" value="1"/>
</dbReference>
<keyword evidence="4" id="KW-0808">Transferase</keyword>
<comment type="similarity">
    <text evidence="1">Belongs to the methyltransferase superfamily. L-isoaspartyl/D-aspartyl protein methyltransferase family.</text>
</comment>
<dbReference type="Proteomes" id="UP000277424">
    <property type="component" value="Unassembled WGS sequence"/>
</dbReference>
<dbReference type="SUPFAM" id="SSF53335">
    <property type="entry name" value="S-adenosyl-L-methionine-dependent methyltransferases"/>
    <property type="match status" value="1"/>
</dbReference>
<comment type="caution">
    <text evidence="4">The sequence shown here is derived from an EMBL/GenBank/DDBJ whole genome shotgun (WGS) entry which is preliminary data.</text>
</comment>